<proteinExistence type="predicted"/>
<sequence length="251" mass="27195">MTMITNIAKIQPRSIHISTYPATRTLIESKLVLAALQKFGEVVTFRSLRYDTTNTSSNKIGTTVVIFESEISASNAVLSSPLLIPLPGSDPSIIPDRAHSPNTATTSTTTTTTPHQNPTRTDDNPTPKPRPTHLTCYIDMSRHNHESALRRNPFFTQFEVDEESAVSKDLIATGIDLPVLADVPAGRKGFLPMRQRKGTHIATTKLGGGSLMTLYRAGVANAERRAKKEAKEAEKAGEDGEEGGKGKDNDG</sequence>
<organism evidence="2 3">
    <name type="scientific">Aspergillus cavernicola</name>
    <dbReference type="NCBI Taxonomy" id="176166"/>
    <lineage>
        <taxon>Eukaryota</taxon>
        <taxon>Fungi</taxon>
        <taxon>Dikarya</taxon>
        <taxon>Ascomycota</taxon>
        <taxon>Pezizomycotina</taxon>
        <taxon>Eurotiomycetes</taxon>
        <taxon>Eurotiomycetidae</taxon>
        <taxon>Eurotiales</taxon>
        <taxon>Aspergillaceae</taxon>
        <taxon>Aspergillus</taxon>
        <taxon>Aspergillus subgen. Nidulantes</taxon>
    </lineage>
</organism>
<dbReference type="Proteomes" id="UP001610335">
    <property type="component" value="Unassembled WGS sequence"/>
</dbReference>
<protein>
    <recommendedName>
        <fullName evidence="4">RRM domain-containing protein</fullName>
    </recommendedName>
</protein>
<evidence type="ECO:0000313" key="2">
    <source>
        <dbReference type="EMBL" id="KAL2813789.1"/>
    </source>
</evidence>
<comment type="caution">
    <text evidence="2">The sequence shown here is derived from an EMBL/GenBank/DDBJ whole genome shotgun (WGS) entry which is preliminary data.</text>
</comment>
<gene>
    <name evidence="2" type="ORF">BDW59DRAFT_176635</name>
</gene>
<feature type="region of interest" description="Disordered" evidence="1">
    <location>
        <begin position="222"/>
        <end position="251"/>
    </location>
</feature>
<name>A0ABR4HE80_9EURO</name>
<reference evidence="2 3" key="1">
    <citation type="submission" date="2024-07" db="EMBL/GenBank/DDBJ databases">
        <title>Section-level genome sequencing and comparative genomics of Aspergillus sections Usti and Cavernicolus.</title>
        <authorList>
            <consortium name="Lawrence Berkeley National Laboratory"/>
            <person name="Nybo J.L."/>
            <person name="Vesth T.C."/>
            <person name="Theobald S."/>
            <person name="Frisvad J.C."/>
            <person name="Larsen T.O."/>
            <person name="Kjaerboelling I."/>
            <person name="Rothschild-Mancinelli K."/>
            <person name="Lyhne E.K."/>
            <person name="Kogle M.E."/>
            <person name="Barry K."/>
            <person name="Clum A."/>
            <person name="Na H."/>
            <person name="Ledsgaard L."/>
            <person name="Lin J."/>
            <person name="Lipzen A."/>
            <person name="Kuo A."/>
            <person name="Riley R."/>
            <person name="Mondo S."/>
            <person name="LaButti K."/>
            <person name="Haridas S."/>
            <person name="Pangalinan J."/>
            <person name="Salamov A.A."/>
            <person name="Simmons B.A."/>
            <person name="Magnuson J.K."/>
            <person name="Chen J."/>
            <person name="Drula E."/>
            <person name="Henrissat B."/>
            <person name="Wiebenga A."/>
            <person name="Lubbers R.J."/>
            <person name="Gomes A.C."/>
            <person name="Makela M.R."/>
            <person name="Stajich J."/>
            <person name="Grigoriev I.V."/>
            <person name="Mortensen U.H."/>
            <person name="De vries R.P."/>
            <person name="Baker S.E."/>
            <person name="Andersen M.R."/>
        </authorList>
    </citation>
    <scope>NUCLEOTIDE SEQUENCE [LARGE SCALE GENOMIC DNA]</scope>
    <source>
        <strain evidence="2 3">CBS 600.67</strain>
    </source>
</reference>
<evidence type="ECO:0000256" key="1">
    <source>
        <dbReference type="SAM" id="MobiDB-lite"/>
    </source>
</evidence>
<evidence type="ECO:0008006" key="4">
    <source>
        <dbReference type="Google" id="ProtNLM"/>
    </source>
</evidence>
<feature type="region of interest" description="Disordered" evidence="1">
    <location>
        <begin position="90"/>
        <end position="130"/>
    </location>
</feature>
<accession>A0ABR4HE80</accession>
<keyword evidence="3" id="KW-1185">Reference proteome</keyword>
<feature type="compositionally biased region" description="Low complexity" evidence="1">
    <location>
        <begin position="90"/>
        <end position="119"/>
    </location>
</feature>
<evidence type="ECO:0000313" key="3">
    <source>
        <dbReference type="Proteomes" id="UP001610335"/>
    </source>
</evidence>
<dbReference type="EMBL" id="JBFXLS010000137">
    <property type="protein sequence ID" value="KAL2813789.1"/>
    <property type="molecule type" value="Genomic_DNA"/>
</dbReference>